<dbReference type="EMBL" id="BJYK01000009">
    <property type="protein sequence ID" value="GEN80714.1"/>
    <property type="molecule type" value="Genomic_DNA"/>
</dbReference>
<dbReference type="GO" id="GO:0003677">
    <property type="term" value="F:DNA binding"/>
    <property type="evidence" value="ECO:0007669"/>
    <property type="project" value="UniProtKB-KW"/>
</dbReference>
<evidence type="ECO:0000313" key="6">
    <source>
        <dbReference type="Proteomes" id="UP000321484"/>
    </source>
</evidence>
<dbReference type="Gene3D" id="1.10.10.10">
    <property type="entry name" value="Winged helix-like DNA-binding domain superfamily/Winged helix DNA-binding domain"/>
    <property type="match status" value="1"/>
</dbReference>
<dbReference type="InterPro" id="IPR028978">
    <property type="entry name" value="Chorismate_lyase_/UTRA_dom_sf"/>
</dbReference>
<dbReference type="PANTHER" id="PTHR44846:SF17">
    <property type="entry name" value="GNTR-FAMILY TRANSCRIPTIONAL REGULATOR"/>
    <property type="match status" value="1"/>
</dbReference>
<dbReference type="OrthoDB" id="7363114at2"/>
<dbReference type="Pfam" id="PF00392">
    <property type="entry name" value="GntR"/>
    <property type="match status" value="1"/>
</dbReference>
<keyword evidence="6" id="KW-1185">Reference proteome</keyword>
<accession>A0A511YZS3</accession>
<dbReference type="InterPro" id="IPR000524">
    <property type="entry name" value="Tscrpt_reg_HTH_GntR"/>
</dbReference>
<organism evidence="5 6">
    <name type="scientific">Actinotalea fermentans</name>
    <dbReference type="NCBI Taxonomy" id="43671"/>
    <lineage>
        <taxon>Bacteria</taxon>
        <taxon>Bacillati</taxon>
        <taxon>Actinomycetota</taxon>
        <taxon>Actinomycetes</taxon>
        <taxon>Micrococcales</taxon>
        <taxon>Cellulomonadaceae</taxon>
        <taxon>Actinotalea</taxon>
    </lineage>
</organism>
<feature type="domain" description="HTH gntR-type" evidence="4">
    <location>
        <begin position="10"/>
        <end position="78"/>
    </location>
</feature>
<dbReference type="GO" id="GO:0045892">
    <property type="term" value="P:negative regulation of DNA-templated transcription"/>
    <property type="evidence" value="ECO:0007669"/>
    <property type="project" value="TreeGrafter"/>
</dbReference>
<protein>
    <submittedName>
        <fullName evidence="5">GntR family transcriptional regulator</fullName>
    </submittedName>
</protein>
<evidence type="ECO:0000259" key="4">
    <source>
        <dbReference type="PROSITE" id="PS50949"/>
    </source>
</evidence>
<dbReference type="GO" id="GO:0003700">
    <property type="term" value="F:DNA-binding transcription factor activity"/>
    <property type="evidence" value="ECO:0007669"/>
    <property type="project" value="InterPro"/>
</dbReference>
<gene>
    <name evidence="5" type="ORF">AFE02nite_24480</name>
</gene>
<evidence type="ECO:0000256" key="2">
    <source>
        <dbReference type="ARBA" id="ARBA00023125"/>
    </source>
</evidence>
<comment type="caution">
    <text evidence="5">The sequence shown here is derived from an EMBL/GenBank/DDBJ whole genome shotgun (WGS) entry which is preliminary data.</text>
</comment>
<dbReference type="Gene3D" id="3.40.1410.10">
    <property type="entry name" value="Chorismate lyase-like"/>
    <property type="match status" value="1"/>
</dbReference>
<dbReference type="SMART" id="SM00345">
    <property type="entry name" value="HTH_GNTR"/>
    <property type="match status" value="1"/>
</dbReference>
<dbReference type="InterPro" id="IPR036388">
    <property type="entry name" value="WH-like_DNA-bd_sf"/>
</dbReference>
<dbReference type="RefSeq" id="WP_146819750.1">
    <property type="nucleotide sequence ID" value="NZ_BJYK01000009.1"/>
</dbReference>
<keyword evidence="3" id="KW-0804">Transcription</keyword>
<reference evidence="5 6" key="1">
    <citation type="submission" date="2019-07" db="EMBL/GenBank/DDBJ databases">
        <title>Whole genome shotgun sequence of Actinotalea fermentans NBRC 105374.</title>
        <authorList>
            <person name="Hosoyama A."/>
            <person name="Uohara A."/>
            <person name="Ohji S."/>
            <person name="Ichikawa N."/>
        </authorList>
    </citation>
    <scope>NUCLEOTIDE SEQUENCE [LARGE SCALE GENOMIC DNA]</scope>
    <source>
        <strain evidence="5 6">NBRC 105374</strain>
    </source>
</reference>
<keyword evidence="1" id="KW-0805">Transcription regulation</keyword>
<name>A0A511YZS3_9CELL</name>
<dbReference type="SUPFAM" id="SSF46785">
    <property type="entry name" value="Winged helix' DNA-binding domain"/>
    <property type="match status" value="1"/>
</dbReference>
<dbReference type="SUPFAM" id="SSF64288">
    <property type="entry name" value="Chorismate lyase-like"/>
    <property type="match status" value="1"/>
</dbReference>
<sequence>MTGTPGRRVRLKHERISSELAREIRSGRLRRGARLPGEVALAERFGVSRTTVRAALAELSEDGLIATRTGKGSYVLYDGEPLDNPQGWARALASRGVDSRVRVLSVVAGRAPELAAHLPDGARVVVVERVRELAGPDGTPARPISYERATLPAVGPLADLPTRGLTGSLSAELVAAGLAADHGEQRAACRRLGEREAALLGRDVGTWFLHTCRTSLTAQDSLVERVESLLDPEHFELSLTFGSDA</sequence>
<dbReference type="InterPro" id="IPR011663">
    <property type="entry name" value="UTRA"/>
</dbReference>
<proteinExistence type="predicted"/>
<dbReference type="Proteomes" id="UP000321484">
    <property type="component" value="Unassembled WGS sequence"/>
</dbReference>
<dbReference type="CDD" id="cd07377">
    <property type="entry name" value="WHTH_GntR"/>
    <property type="match status" value="1"/>
</dbReference>
<dbReference type="InterPro" id="IPR036390">
    <property type="entry name" value="WH_DNA-bd_sf"/>
</dbReference>
<dbReference type="SMART" id="SM00866">
    <property type="entry name" value="UTRA"/>
    <property type="match status" value="1"/>
</dbReference>
<evidence type="ECO:0000313" key="5">
    <source>
        <dbReference type="EMBL" id="GEN80714.1"/>
    </source>
</evidence>
<dbReference type="AlphaFoldDB" id="A0A511YZS3"/>
<dbReference type="Pfam" id="PF07702">
    <property type="entry name" value="UTRA"/>
    <property type="match status" value="1"/>
</dbReference>
<dbReference type="InterPro" id="IPR050679">
    <property type="entry name" value="Bact_HTH_transcr_reg"/>
</dbReference>
<evidence type="ECO:0000256" key="3">
    <source>
        <dbReference type="ARBA" id="ARBA00023163"/>
    </source>
</evidence>
<dbReference type="PROSITE" id="PS50949">
    <property type="entry name" value="HTH_GNTR"/>
    <property type="match status" value="1"/>
</dbReference>
<dbReference type="PANTHER" id="PTHR44846">
    <property type="entry name" value="MANNOSYL-D-GLYCERATE TRANSPORT/METABOLISM SYSTEM REPRESSOR MNGR-RELATED"/>
    <property type="match status" value="1"/>
</dbReference>
<dbReference type="PRINTS" id="PR00035">
    <property type="entry name" value="HTHGNTR"/>
</dbReference>
<keyword evidence="2" id="KW-0238">DNA-binding</keyword>
<evidence type="ECO:0000256" key="1">
    <source>
        <dbReference type="ARBA" id="ARBA00023015"/>
    </source>
</evidence>